<dbReference type="Proteomes" id="UP001500888">
    <property type="component" value="Unassembled WGS sequence"/>
</dbReference>
<proteinExistence type="predicted"/>
<name>A0ABP7IKR7_9ACTN</name>
<organism evidence="1 2">
    <name type="scientific">Sphaerisporangium flaviroseum</name>
    <dbReference type="NCBI Taxonomy" id="509199"/>
    <lineage>
        <taxon>Bacteria</taxon>
        <taxon>Bacillati</taxon>
        <taxon>Actinomycetota</taxon>
        <taxon>Actinomycetes</taxon>
        <taxon>Streptosporangiales</taxon>
        <taxon>Streptosporangiaceae</taxon>
        <taxon>Sphaerisporangium</taxon>
    </lineage>
</organism>
<accession>A0ABP7IKR7</accession>
<evidence type="ECO:0000313" key="1">
    <source>
        <dbReference type="EMBL" id="GAA3820892.1"/>
    </source>
</evidence>
<evidence type="ECO:0000313" key="2">
    <source>
        <dbReference type="Proteomes" id="UP001500888"/>
    </source>
</evidence>
<protein>
    <submittedName>
        <fullName evidence="1">Uncharacterized protein</fullName>
    </submittedName>
</protein>
<reference evidence="2" key="1">
    <citation type="journal article" date="2019" name="Int. J. Syst. Evol. Microbiol.">
        <title>The Global Catalogue of Microorganisms (GCM) 10K type strain sequencing project: providing services to taxonomists for standard genome sequencing and annotation.</title>
        <authorList>
            <consortium name="The Broad Institute Genomics Platform"/>
            <consortium name="The Broad Institute Genome Sequencing Center for Infectious Disease"/>
            <person name="Wu L."/>
            <person name="Ma J."/>
        </authorList>
    </citation>
    <scope>NUCLEOTIDE SEQUENCE [LARGE SCALE GENOMIC DNA]</scope>
    <source>
        <strain evidence="2">JCM 16908</strain>
    </source>
</reference>
<dbReference type="EMBL" id="BAAAZR010000012">
    <property type="protein sequence ID" value="GAA3820892.1"/>
    <property type="molecule type" value="Genomic_DNA"/>
</dbReference>
<keyword evidence="2" id="KW-1185">Reference proteome</keyword>
<gene>
    <name evidence="1" type="ORF">GCM10022226_46540</name>
</gene>
<dbReference type="RefSeq" id="WP_344943876.1">
    <property type="nucleotide sequence ID" value="NZ_BAAAZR010000012.1"/>
</dbReference>
<sequence>MELQAAGWGGGVDALLEHQEVDLALAELRRQVQQVAQRAGRDRRVMTKVSPERR</sequence>
<comment type="caution">
    <text evidence="1">The sequence shown here is derived from an EMBL/GenBank/DDBJ whole genome shotgun (WGS) entry which is preliminary data.</text>
</comment>